<dbReference type="Gene3D" id="3.30.465.10">
    <property type="match status" value="1"/>
</dbReference>
<dbReference type="Gene3D" id="3.40.462.10">
    <property type="entry name" value="FAD-linked oxidases, C-terminal domain"/>
    <property type="match status" value="1"/>
</dbReference>
<proteinExistence type="inferred from homology"/>
<dbReference type="InterPro" id="IPR016166">
    <property type="entry name" value="FAD-bd_PCMH"/>
</dbReference>
<dbReference type="InterPro" id="IPR006094">
    <property type="entry name" value="Oxid_FAD_bind_N"/>
</dbReference>
<evidence type="ECO:0000256" key="1">
    <source>
        <dbReference type="ARBA" id="ARBA00008000"/>
    </source>
</evidence>
<name>A0ABX5M5D8_9PROT</name>
<dbReference type="RefSeq" id="WP_011633748.1">
    <property type="nucleotide sequence ID" value="NZ_QICQ01000030.1"/>
</dbReference>
<feature type="domain" description="FAD-binding PCMH-type" evidence="4">
    <location>
        <begin position="35"/>
        <end position="223"/>
    </location>
</feature>
<dbReference type="InterPro" id="IPR036318">
    <property type="entry name" value="FAD-bd_PCMH-like_sf"/>
</dbReference>
<protein>
    <submittedName>
        <fullName evidence="5">FAD binding domain-containing protein</fullName>
    </submittedName>
</protein>
<evidence type="ECO:0000256" key="3">
    <source>
        <dbReference type="ARBA" id="ARBA00022827"/>
    </source>
</evidence>
<comment type="similarity">
    <text evidence="1">Belongs to the FAD-binding oxidoreductase/transferase type 4 family.</text>
</comment>
<reference evidence="5 6" key="1">
    <citation type="submission" date="2018-04" db="EMBL/GenBank/DDBJ databases">
        <title>Active sludge and wastewater microbial communities from Klosterneuburg, Austria.</title>
        <authorList>
            <person name="Wagner M."/>
        </authorList>
    </citation>
    <scope>NUCLEOTIDE SEQUENCE [LARGE SCALE GENOMIC DNA]</scope>
    <source>
        <strain evidence="5 6">Nm 57</strain>
    </source>
</reference>
<dbReference type="SUPFAM" id="SSF56176">
    <property type="entry name" value="FAD-binding/transporter-associated domain-like"/>
    <property type="match status" value="1"/>
</dbReference>
<dbReference type="Pfam" id="PF01565">
    <property type="entry name" value="FAD_binding_4"/>
    <property type="match status" value="1"/>
</dbReference>
<evidence type="ECO:0000259" key="4">
    <source>
        <dbReference type="PROSITE" id="PS51387"/>
    </source>
</evidence>
<dbReference type="PROSITE" id="PS51387">
    <property type="entry name" value="FAD_PCMH"/>
    <property type="match status" value="1"/>
</dbReference>
<keyword evidence="3" id="KW-0274">FAD</keyword>
<dbReference type="InterPro" id="IPR016167">
    <property type="entry name" value="FAD-bd_PCMH_sub1"/>
</dbReference>
<dbReference type="InterPro" id="IPR016164">
    <property type="entry name" value="FAD-linked_Oxase-like_C"/>
</dbReference>
<keyword evidence="2" id="KW-0285">Flavoprotein</keyword>
<dbReference type="EMBL" id="QICQ01000030">
    <property type="protein sequence ID" value="PXV77254.1"/>
    <property type="molecule type" value="Genomic_DNA"/>
</dbReference>
<evidence type="ECO:0000313" key="6">
    <source>
        <dbReference type="Proteomes" id="UP000247780"/>
    </source>
</evidence>
<evidence type="ECO:0000313" key="5">
    <source>
        <dbReference type="EMBL" id="PXV77254.1"/>
    </source>
</evidence>
<gene>
    <name evidence="5" type="ORF">C8R14_1305</name>
</gene>
<dbReference type="Gene3D" id="3.30.43.10">
    <property type="entry name" value="Uridine Diphospho-n-acetylenolpyruvylglucosamine Reductase, domain 2"/>
    <property type="match status" value="1"/>
</dbReference>
<accession>A0ABX5M5D8</accession>
<dbReference type="PANTHER" id="PTHR11748:SF111">
    <property type="entry name" value="D-LACTATE DEHYDROGENASE, MITOCHONDRIAL-RELATED"/>
    <property type="match status" value="1"/>
</dbReference>
<dbReference type="InterPro" id="IPR016170">
    <property type="entry name" value="Cytok_DH_C_sf"/>
</dbReference>
<comment type="caution">
    <text evidence="5">The sequence shown here is derived from an EMBL/GenBank/DDBJ whole genome shotgun (WGS) entry which is preliminary data.</text>
</comment>
<keyword evidence="6" id="KW-1185">Reference proteome</keyword>
<dbReference type="PANTHER" id="PTHR11748">
    <property type="entry name" value="D-LACTATE DEHYDROGENASE"/>
    <property type="match status" value="1"/>
</dbReference>
<dbReference type="SUPFAM" id="SSF55103">
    <property type="entry name" value="FAD-linked oxidases, C-terminal domain"/>
    <property type="match status" value="1"/>
</dbReference>
<dbReference type="InterPro" id="IPR016169">
    <property type="entry name" value="FAD-bd_PCMH_sub2"/>
</dbReference>
<evidence type="ECO:0000256" key="2">
    <source>
        <dbReference type="ARBA" id="ARBA00022630"/>
    </source>
</evidence>
<organism evidence="5 6">
    <name type="scientific">Nitrosomonas eutropha</name>
    <dbReference type="NCBI Taxonomy" id="916"/>
    <lineage>
        <taxon>Bacteria</taxon>
        <taxon>Pseudomonadati</taxon>
        <taxon>Pseudomonadota</taxon>
        <taxon>Betaproteobacteria</taxon>
        <taxon>Nitrosomonadales</taxon>
        <taxon>Nitrosomonadaceae</taxon>
        <taxon>Nitrosomonas</taxon>
    </lineage>
</organism>
<dbReference type="Proteomes" id="UP000247780">
    <property type="component" value="Unassembled WGS sequence"/>
</dbReference>
<sequence>MKLDSALREWTKLVGQSRVLSGEDAQINYGRCTTGESRRLAGILKPLERDHIIPIVKISAQYKVPLYPVSTGHNWGYGTALPPIDDCVILDLSELNKIVDFDAEAGVVTVEPGVTQGQLAEFLDQGEYPFMVPVTGAGPTCSILGNALERGYGITPHTDHFGAVMAIQAVLADGSIYHSAHVGLGGEQLDRLFKWGIGPYLDGLFSQGGFGVVTQMTIVLARRPEKVCSFLFGLKQPEQLGELVLRVREVIARYPGIVGGVNLMNAHRVLAMTAPYPRNRVTAGGTISPEVLHGLCQDNLVLPWTGFGTLYGSKGVVKAAQREIRSILSPLAVRLLFVDSRRIQVLFQIGKLLPPGFRSRLSKKLMILERSLQLVAGCPNQTALPLCYWLKNNLRHDSVMNPAQDGCGLTWYAPLVPMKQEIVIHYVQMVSAIMDKYRLEPLITLTSLSDRCFDSTVPLLFDPDSEAERKNAENCYWELLEEGKKQGFLPYRVGIQTMSWLSENNSSYWQTVRKVKNVLDPDAVISPGRYI</sequence>